<dbReference type="Proteomes" id="UP000692954">
    <property type="component" value="Unassembled WGS sequence"/>
</dbReference>
<gene>
    <name evidence="1" type="ORF">PSON_ATCC_30995.1.T0130158</name>
</gene>
<dbReference type="AlphaFoldDB" id="A0A8S1L3K3"/>
<sequence length="46" mass="5571">MRYLMQEHIFIMQIFKDKIIIFSTLRIAILNKEETITRNTQEAKEA</sequence>
<evidence type="ECO:0000313" key="2">
    <source>
        <dbReference type="Proteomes" id="UP000692954"/>
    </source>
</evidence>
<dbReference type="EMBL" id="CAJJDN010000013">
    <property type="protein sequence ID" value="CAD8059306.1"/>
    <property type="molecule type" value="Genomic_DNA"/>
</dbReference>
<proteinExistence type="predicted"/>
<reference evidence="1" key="1">
    <citation type="submission" date="2021-01" db="EMBL/GenBank/DDBJ databases">
        <authorList>
            <consortium name="Genoscope - CEA"/>
            <person name="William W."/>
        </authorList>
    </citation>
    <scope>NUCLEOTIDE SEQUENCE</scope>
</reference>
<protein>
    <submittedName>
        <fullName evidence="1">Uncharacterized protein</fullName>
    </submittedName>
</protein>
<name>A0A8S1L3K3_9CILI</name>
<comment type="caution">
    <text evidence="1">The sequence shown here is derived from an EMBL/GenBank/DDBJ whole genome shotgun (WGS) entry which is preliminary data.</text>
</comment>
<keyword evidence="2" id="KW-1185">Reference proteome</keyword>
<evidence type="ECO:0000313" key="1">
    <source>
        <dbReference type="EMBL" id="CAD8059306.1"/>
    </source>
</evidence>
<accession>A0A8S1L3K3</accession>
<organism evidence="1 2">
    <name type="scientific">Paramecium sonneborni</name>
    <dbReference type="NCBI Taxonomy" id="65129"/>
    <lineage>
        <taxon>Eukaryota</taxon>
        <taxon>Sar</taxon>
        <taxon>Alveolata</taxon>
        <taxon>Ciliophora</taxon>
        <taxon>Intramacronucleata</taxon>
        <taxon>Oligohymenophorea</taxon>
        <taxon>Peniculida</taxon>
        <taxon>Parameciidae</taxon>
        <taxon>Paramecium</taxon>
    </lineage>
</organism>